<sequence length="180" mass="20798">MNIELIYKTYKNQLKAFLHTNINSPADVDDLLQEILLKSYQNLHTIKDNSSISAWLFQIARRTIIDFYRQKGRGRQLDGDELWYQQEQPDAHSQLAQCLSPFIQSLPLKDAELLTQIEINGLAQKSYAEQHQLNYSTVKSRVKKAREQLHKRFSDCCELSVDVRGNISDFTPKSGHCKNG</sequence>
<dbReference type="InterPro" id="IPR013325">
    <property type="entry name" value="RNA_pol_sigma_r2"/>
</dbReference>
<dbReference type="InterPro" id="IPR014304">
    <property type="entry name" value="RNA_pol_sigma-Z"/>
</dbReference>
<dbReference type="InterPro" id="IPR013324">
    <property type="entry name" value="RNA_pol_sigma_r3/r4-like"/>
</dbReference>
<dbReference type="Gene3D" id="1.10.1740.10">
    <property type="match status" value="1"/>
</dbReference>
<name>A0ABY7VJV6_9GAMM</name>
<dbReference type="NCBIfam" id="NF007215">
    <property type="entry name" value="PRK09637.1"/>
    <property type="match status" value="1"/>
</dbReference>
<dbReference type="InterPro" id="IPR007627">
    <property type="entry name" value="RNA_pol_sigma70_r2"/>
</dbReference>
<feature type="domain" description="RNA polymerase sigma-70 region 2" evidence="6">
    <location>
        <begin position="6"/>
        <end position="73"/>
    </location>
</feature>
<dbReference type="PANTHER" id="PTHR43133:SF62">
    <property type="entry name" value="RNA POLYMERASE SIGMA FACTOR SIGZ"/>
    <property type="match status" value="1"/>
</dbReference>
<organism evidence="7 8">
    <name type="scientific">Thalassomonas haliotis</name>
    <dbReference type="NCBI Taxonomy" id="485448"/>
    <lineage>
        <taxon>Bacteria</taxon>
        <taxon>Pseudomonadati</taxon>
        <taxon>Pseudomonadota</taxon>
        <taxon>Gammaproteobacteria</taxon>
        <taxon>Alteromonadales</taxon>
        <taxon>Colwelliaceae</taxon>
        <taxon>Thalassomonas</taxon>
    </lineage>
</organism>
<keyword evidence="2" id="KW-0805">Transcription regulation</keyword>
<evidence type="ECO:0000256" key="3">
    <source>
        <dbReference type="ARBA" id="ARBA00023082"/>
    </source>
</evidence>
<evidence type="ECO:0000313" key="7">
    <source>
        <dbReference type="EMBL" id="WDE13798.1"/>
    </source>
</evidence>
<dbReference type="InterPro" id="IPR014284">
    <property type="entry name" value="RNA_pol_sigma-70_dom"/>
</dbReference>
<dbReference type="InterPro" id="IPR036388">
    <property type="entry name" value="WH-like_DNA-bd_sf"/>
</dbReference>
<protein>
    <recommendedName>
        <fullName evidence="5">RNA polymerase sigma factor SigZ</fullName>
    </recommendedName>
</protein>
<gene>
    <name evidence="7" type="primary">sigZ</name>
    <name evidence="7" type="ORF">H3N35_10390</name>
</gene>
<evidence type="ECO:0000256" key="5">
    <source>
        <dbReference type="NCBIfam" id="TIGR02959"/>
    </source>
</evidence>
<evidence type="ECO:0000313" key="8">
    <source>
        <dbReference type="Proteomes" id="UP001215231"/>
    </source>
</evidence>
<dbReference type="Gene3D" id="1.10.10.10">
    <property type="entry name" value="Winged helix-like DNA-binding domain superfamily/Winged helix DNA-binding domain"/>
    <property type="match status" value="1"/>
</dbReference>
<dbReference type="Pfam" id="PF04542">
    <property type="entry name" value="Sigma70_r2"/>
    <property type="match status" value="1"/>
</dbReference>
<dbReference type="NCBIfam" id="TIGR02959">
    <property type="entry name" value="SigZ"/>
    <property type="match status" value="1"/>
</dbReference>
<evidence type="ECO:0000259" key="6">
    <source>
        <dbReference type="Pfam" id="PF04542"/>
    </source>
</evidence>
<dbReference type="InterPro" id="IPR039425">
    <property type="entry name" value="RNA_pol_sigma-70-like"/>
</dbReference>
<dbReference type="Proteomes" id="UP001215231">
    <property type="component" value="Chromosome"/>
</dbReference>
<dbReference type="EMBL" id="CP059693">
    <property type="protein sequence ID" value="WDE13798.1"/>
    <property type="molecule type" value="Genomic_DNA"/>
</dbReference>
<dbReference type="NCBIfam" id="TIGR02937">
    <property type="entry name" value="sigma70-ECF"/>
    <property type="match status" value="1"/>
</dbReference>
<evidence type="ECO:0000256" key="2">
    <source>
        <dbReference type="ARBA" id="ARBA00023015"/>
    </source>
</evidence>
<accession>A0ABY7VJV6</accession>
<evidence type="ECO:0000256" key="1">
    <source>
        <dbReference type="ARBA" id="ARBA00010641"/>
    </source>
</evidence>
<keyword evidence="8" id="KW-1185">Reference proteome</keyword>
<dbReference type="PANTHER" id="PTHR43133">
    <property type="entry name" value="RNA POLYMERASE ECF-TYPE SIGMA FACTO"/>
    <property type="match status" value="1"/>
</dbReference>
<dbReference type="RefSeq" id="WP_274054237.1">
    <property type="nucleotide sequence ID" value="NZ_CP059693.1"/>
</dbReference>
<dbReference type="SUPFAM" id="SSF88946">
    <property type="entry name" value="Sigma2 domain of RNA polymerase sigma factors"/>
    <property type="match status" value="1"/>
</dbReference>
<keyword evidence="3" id="KW-0731">Sigma factor</keyword>
<comment type="similarity">
    <text evidence="1">Belongs to the sigma-70 factor family. ECF subfamily.</text>
</comment>
<dbReference type="SUPFAM" id="SSF88659">
    <property type="entry name" value="Sigma3 and sigma4 domains of RNA polymerase sigma factors"/>
    <property type="match status" value="1"/>
</dbReference>
<keyword evidence="4" id="KW-0804">Transcription</keyword>
<evidence type="ECO:0000256" key="4">
    <source>
        <dbReference type="ARBA" id="ARBA00023163"/>
    </source>
</evidence>
<proteinExistence type="inferred from homology"/>
<reference evidence="7 8" key="1">
    <citation type="journal article" date="2022" name="Mar. Drugs">
        <title>Bioassay-Guided Fractionation Leads to the Detection of Cholic Acid Generated by the Rare Thalassomonas sp.</title>
        <authorList>
            <person name="Pheiffer F."/>
            <person name="Schneider Y.K."/>
            <person name="Hansen E.H."/>
            <person name="Andersen J.H."/>
            <person name="Isaksson J."/>
            <person name="Busche T."/>
            <person name="R C."/>
            <person name="Kalinowski J."/>
            <person name="Zyl L.V."/>
            <person name="Trindade M."/>
        </authorList>
    </citation>
    <scope>NUCLEOTIDE SEQUENCE [LARGE SCALE GENOMIC DNA]</scope>
    <source>
        <strain evidence="7 8">A5K-61T</strain>
    </source>
</reference>